<feature type="compositionally biased region" description="Basic and acidic residues" evidence="1">
    <location>
        <begin position="303"/>
        <end position="316"/>
    </location>
</feature>
<feature type="transmembrane region" description="Helical" evidence="2">
    <location>
        <begin position="226"/>
        <end position="245"/>
    </location>
</feature>
<feature type="compositionally biased region" description="Polar residues" evidence="1">
    <location>
        <begin position="134"/>
        <end position="143"/>
    </location>
</feature>
<name>A0A7S2HZM4_9STRA</name>
<feature type="compositionally biased region" description="Polar residues" evidence="1">
    <location>
        <begin position="1"/>
        <end position="11"/>
    </location>
</feature>
<feature type="region of interest" description="Disordered" evidence="1">
    <location>
        <begin position="103"/>
        <end position="190"/>
    </location>
</feature>
<keyword evidence="2" id="KW-1133">Transmembrane helix</keyword>
<feature type="region of interest" description="Disordered" evidence="1">
    <location>
        <begin position="270"/>
        <end position="377"/>
    </location>
</feature>
<dbReference type="AlphaFoldDB" id="A0A7S2HZM4"/>
<keyword evidence="2" id="KW-0472">Membrane</keyword>
<dbReference type="EMBL" id="HBGV01014080">
    <property type="protein sequence ID" value="CAD9504792.1"/>
    <property type="molecule type" value="Transcribed_RNA"/>
</dbReference>
<proteinExistence type="predicted"/>
<reference evidence="3" key="1">
    <citation type="submission" date="2021-01" db="EMBL/GenBank/DDBJ databases">
        <authorList>
            <person name="Corre E."/>
            <person name="Pelletier E."/>
            <person name="Niang G."/>
            <person name="Scheremetjew M."/>
            <person name="Finn R."/>
            <person name="Kale V."/>
            <person name="Holt S."/>
            <person name="Cochrane G."/>
            <person name="Meng A."/>
            <person name="Brown T."/>
            <person name="Cohen L."/>
        </authorList>
    </citation>
    <scope>NUCLEOTIDE SEQUENCE</scope>
    <source>
        <strain evidence="3">CCMP826</strain>
    </source>
</reference>
<keyword evidence="2" id="KW-0812">Transmembrane</keyword>
<feature type="compositionally biased region" description="Low complexity" evidence="1">
    <location>
        <begin position="144"/>
        <end position="164"/>
    </location>
</feature>
<gene>
    <name evidence="3" type="ORF">HTAM1171_LOCUS8625</name>
</gene>
<organism evidence="3">
    <name type="scientific">Helicotheca tamesis</name>
    <dbReference type="NCBI Taxonomy" id="374047"/>
    <lineage>
        <taxon>Eukaryota</taxon>
        <taxon>Sar</taxon>
        <taxon>Stramenopiles</taxon>
        <taxon>Ochrophyta</taxon>
        <taxon>Bacillariophyta</taxon>
        <taxon>Mediophyceae</taxon>
        <taxon>Lithodesmiophycidae</taxon>
        <taxon>Lithodesmiales</taxon>
        <taxon>Lithodesmiaceae</taxon>
        <taxon>Helicotheca</taxon>
    </lineage>
</organism>
<feature type="compositionally biased region" description="Low complexity" evidence="1">
    <location>
        <begin position="338"/>
        <end position="353"/>
    </location>
</feature>
<evidence type="ECO:0000313" key="3">
    <source>
        <dbReference type="EMBL" id="CAD9504792.1"/>
    </source>
</evidence>
<evidence type="ECO:0000256" key="1">
    <source>
        <dbReference type="SAM" id="MobiDB-lite"/>
    </source>
</evidence>
<evidence type="ECO:0000256" key="2">
    <source>
        <dbReference type="SAM" id="Phobius"/>
    </source>
</evidence>
<accession>A0A7S2HZM4</accession>
<sequence>MTSVAAHSSSDLPRPYPPGQSLAPTPRPFPAQARTTLARKVGYREEHVQTAGTLHTCASSSDSEEATAAPSRNICRGGSEGLAIPSSRSAALAPTRRVRAHTCSSCGDSSSDREDFARHYPTSPSRSRRIINMETDNTTANIRTPSTAANATTSSSTNVDSNPSHTHAPLHDSRRRSANRLTPAPSTATSFRDSFASLGRMFEAFTVSLGRQRDCVTSPRRRAMRVAACIMLYFVAMTTFLYPTIPREFTPHPESPERSRSLSKNNAAEFVKKRKDAEEAEGPAFGVSHGREVKIPLGATDDSGSHDSASSKEIKKFVLRGQDEDETKKKEANPRTRMANGASGSDGGSDNMNTPNTVGLKGPDVSLPKQQKARGHRPSLLHAKYSSNEVMFGAIPREVRLVTDGSGRNGGSTSSKKRTLKRFVPPEDDAEYIISHSKLESGRRGWWQTIRGLFIAIAWVGLIMLVLETGCREVVRRFMYVQHRRRRARTE</sequence>
<protein>
    <submittedName>
        <fullName evidence="3">Uncharacterized protein</fullName>
    </submittedName>
</protein>
<feature type="region of interest" description="Disordered" evidence="1">
    <location>
        <begin position="1"/>
        <end position="30"/>
    </location>
</feature>
<feature type="transmembrane region" description="Helical" evidence="2">
    <location>
        <begin position="445"/>
        <end position="467"/>
    </location>
</feature>